<dbReference type="OrthoDB" id="411211at2759"/>
<dbReference type="Proteomes" id="UP000183567">
    <property type="component" value="Unassembled WGS sequence"/>
</dbReference>
<sequence>MIATLDLDIRPGSGVGMFELGLFTKASRSPELMSVVSVLGASLWAVIDMLRGLQHLFPQVEVKFDPDNSATTPVILHLRPHLDLLFSGYHQRLHTICVRKLREPHPPLTLRYKNTVISSAAEPFVRVHISRTFGPTYPGDELKYPGIWFSFDGDGVNEGFKGGITHMEQRTQEVKRIFVRQKPVDGEERDALDEVLPCPIMHGDISSAVIKIHEGVHFNFYSSTLHLLVRIGVTTAQDLTIDLGPPSRVHHKEDERMTIHSPNPQAFEDEGSTDYFYNYFHHGVDFLISGQTHIVRKIIIHSNVPGSPLFQRYKRCPWELEGKPEDDEDDSPPRKHFYDKFEMMSHFLSPQEPPPSMLLDRTDEYDNVTLASSTTRLYGYDGVILEVNEASQVVTVILF</sequence>
<evidence type="ECO:0000313" key="2">
    <source>
        <dbReference type="EMBL" id="OJA13788.1"/>
    </source>
</evidence>
<keyword evidence="3" id="KW-1185">Reference proteome</keyword>
<dbReference type="PANTHER" id="PTHR13465">
    <property type="entry name" value="UPF0183 PROTEIN"/>
    <property type="match status" value="1"/>
</dbReference>
<accession>A0A1J8QPX2</accession>
<dbReference type="GO" id="GO:0005802">
    <property type="term" value="C:trans-Golgi network"/>
    <property type="evidence" value="ECO:0007669"/>
    <property type="project" value="TreeGrafter"/>
</dbReference>
<organism evidence="2 3">
    <name type="scientific">Rhizopogon vesiculosus</name>
    <dbReference type="NCBI Taxonomy" id="180088"/>
    <lineage>
        <taxon>Eukaryota</taxon>
        <taxon>Fungi</taxon>
        <taxon>Dikarya</taxon>
        <taxon>Basidiomycota</taxon>
        <taxon>Agaricomycotina</taxon>
        <taxon>Agaricomycetes</taxon>
        <taxon>Agaricomycetidae</taxon>
        <taxon>Boletales</taxon>
        <taxon>Suillineae</taxon>
        <taxon>Rhizopogonaceae</taxon>
        <taxon>Rhizopogon</taxon>
    </lineage>
</organism>
<dbReference type="Pfam" id="PF03676">
    <property type="entry name" value="PHAF1"/>
    <property type="match status" value="1"/>
</dbReference>
<name>A0A1J8QPX2_9AGAM</name>
<dbReference type="EMBL" id="LVVM01004012">
    <property type="protein sequence ID" value="OJA13788.1"/>
    <property type="molecule type" value="Genomic_DNA"/>
</dbReference>
<dbReference type="GO" id="GO:0043001">
    <property type="term" value="P:Golgi to plasma membrane protein transport"/>
    <property type="evidence" value="ECO:0007669"/>
    <property type="project" value="TreeGrafter"/>
</dbReference>
<comment type="caution">
    <text evidence="2">The sequence shown here is derived from an EMBL/GenBank/DDBJ whole genome shotgun (WGS) entry which is preliminary data.</text>
</comment>
<reference evidence="2 3" key="1">
    <citation type="submission" date="2016-03" db="EMBL/GenBank/DDBJ databases">
        <title>Comparative genomics of the ectomycorrhizal sister species Rhizopogon vinicolor and Rhizopogon vesiculosus (Basidiomycota: Boletales) reveals a divergence of the mating type B locus.</title>
        <authorList>
            <person name="Mujic A.B."/>
            <person name="Kuo A."/>
            <person name="Tritt A."/>
            <person name="Lipzen A."/>
            <person name="Chen C."/>
            <person name="Johnson J."/>
            <person name="Sharma A."/>
            <person name="Barry K."/>
            <person name="Grigoriev I.V."/>
            <person name="Spatafora J.W."/>
        </authorList>
    </citation>
    <scope>NUCLEOTIDE SEQUENCE [LARGE SCALE GENOMIC DNA]</scope>
    <source>
        <strain evidence="2 3">AM-OR11-056</strain>
    </source>
</reference>
<evidence type="ECO:0000256" key="1">
    <source>
        <dbReference type="ARBA" id="ARBA00024339"/>
    </source>
</evidence>
<proteinExistence type="inferred from homology"/>
<comment type="similarity">
    <text evidence="1">Belongs to the PHAF1 family.</text>
</comment>
<protein>
    <submittedName>
        <fullName evidence="2">Uncharacterized protein</fullName>
    </submittedName>
</protein>
<dbReference type="PANTHER" id="PTHR13465:SF2">
    <property type="entry name" value="PHAGOSOME ASSEMBLY FACTOR 1"/>
    <property type="match status" value="1"/>
</dbReference>
<dbReference type="AlphaFoldDB" id="A0A1J8QPX2"/>
<evidence type="ECO:0000313" key="3">
    <source>
        <dbReference type="Proteomes" id="UP000183567"/>
    </source>
</evidence>
<dbReference type="InterPro" id="IPR039156">
    <property type="entry name" value="PHAF1/BROMI"/>
</dbReference>
<gene>
    <name evidence="2" type="ORF">AZE42_00526</name>
</gene>
<dbReference type="InterPro" id="IPR005373">
    <property type="entry name" value="PHAF1"/>
</dbReference>